<evidence type="ECO:0000313" key="4">
    <source>
        <dbReference type="EMBL" id="STZ75314.1"/>
    </source>
</evidence>
<feature type="domain" description="Baseplate J-like C-terminal" evidence="3">
    <location>
        <begin position="294"/>
        <end position="374"/>
    </location>
</feature>
<evidence type="ECO:0000259" key="1">
    <source>
        <dbReference type="Pfam" id="PF04865"/>
    </source>
</evidence>
<reference evidence="4 5" key="1">
    <citation type="submission" date="2018-06" db="EMBL/GenBank/DDBJ databases">
        <authorList>
            <consortium name="Pathogen Informatics"/>
            <person name="Doyle S."/>
        </authorList>
    </citation>
    <scope>NUCLEOTIDE SEQUENCE [LARGE SCALE GENOMIC DNA]</scope>
    <source>
        <strain evidence="4 5">NCTC10295</strain>
    </source>
</reference>
<dbReference type="Pfam" id="PF04865">
    <property type="entry name" value="Baseplate_J"/>
    <property type="match status" value="1"/>
</dbReference>
<gene>
    <name evidence="4" type="ORF">NCTC10295_00032</name>
</gene>
<sequence>MDLSKLKREDVKAVEDDLAAVLAETIADYEARSGKTLQPAHIERLLINTYAYRETLTRKALNEAYRQQHPRFATGLMLDICGDDVNTPRLNASAARCTIRFSAEPAALAQIQTAFIPAGTLVSAGDVAFATEEAAVLTAERPAVSVEAVCTQSGVVGNGWSAGQINSLAVQPVAGVEIKAANISVSAGGADMEDDEAYRKRILLAPESFSVAGPVGAYEYFARAVNQTICDVFVDNPETSDGQPVGGQVRVTVLTKTGMPSEELLNQVREALSAERRRPLCDTVTVAAPMAVDYTLDAELVLYEGSNPDTVLAAAKSAWAAYEAGRREKLGLDIVPLDIQTALKVEGVYNVILRSPALQVIAPGQWARCTSVRINTAAQQQEG</sequence>
<dbReference type="InterPro" id="IPR006949">
    <property type="entry name" value="Barrel_Baseplate_J-like"/>
</dbReference>
<dbReference type="InterPro" id="IPR052726">
    <property type="entry name" value="Phage_Baseplate_Hub"/>
</dbReference>
<dbReference type="InterPro" id="IPR058530">
    <property type="entry name" value="Baseplate_J-like_C"/>
</dbReference>
<dbReference type="PANTHER" id="PTHR35862:SF1">
    <property type="entry name" value="FELS-2 PROPHAGE PROTEIN"/>
    <property type="match status" value="1"/>
</dbReference>
<dbReference type="Pfam" id="PF26079">
    <property type="entry name" value="Baseplate_J_C"/>
    <property type="match status" value="1"/>
</dbReference>
<protein>
    <submittedName>
        <fullName evidence="4">Phage baseplate-like protein</fullName>
    </submittedName>
</protein>
<dbReference type="AlphaFoldDB" id="A0A378UD35"/>
<keyword evidence="5" id="KW-1185">Reference proteome</keyword>
<dbReference type="Proteomes" id="UP000254651">
    <property type="component" value="Unassembled WGS sequence"/>
</dbReference>
<dbReference type="RefSeq" id="WP_115225336.1">
    <property type="nucleotide sequence ID" value="NZ_CP181246.1"/>
</dbReference>
<dbReference type="InterPro" id="IPR014507">
    <property type="entry name" value="Baseplate_assembly_J_pred"/>
</dbReference>
<proteinExistence type="predicted"/>
<organism evidence="4 5">
    <name type="scientific">Bergeriella denitrificans</name>
    <name type="common">Neisseria denitrificans</name>
    <dbReference type="NCBI Taxonomy" id="494"/>
    <lineage>
        <taxon>Bacteria</taxon>
        <taxon>Pseudomonadati</taxon>
        <taxon>Pseudomonadota</taxon>
        <taxon>Betaproteobacteria</taxon>
        <taxon>Neisseriales</taxon>
        <taxon>Neisseriaceae</taxon>
        <taxon>Bergeriella</taxon>
    </lineage>
</organism>
<dbReference type="PANTHER" id="PTHR35862">
    <property type="entry name" value="FELS-2 PROPHAGE PROTEIN"/>
    <property type="match status" value="1"/>
</dbReference>
<dbReference type="InterPro" id="IPR058531">
    <property type="entry name" value="Baseplate_J_M"/>
</dbReference>
<name>A0A378UD35_BERDE</name>
<evidence type="ECO:0000313" key="5">
    <source>
        <dbReference type="Proteomes" id="UP000254651"/>
    </source>
</evidence>
<dbReference type="EMBL" id="UGQS01000001">
    <property type="protein sequence ID" value="STZ75314.1"/>
    <property type="molecule type" value="Genomic_DNA"/>
</dbReference>
<feature type="domain" description="Baseplate J-like central" evidence="2">
    <location>
        <begin position="211"/>
        <end position="288"/>
    </location>
</feature>
<feature type="domain" description="Baseplate protein J-like barrel" evidence="1">
    <location>
        <begin position="98"/>
        <end position="189"/>
    </location>
</feature>
<dbReference type="PIRSF" id="PIRSF020481">
    <property type="entry name" value="BAP"/>
    <property type="match status" value="1"/>
</dbReference>
<evidence type="ECO:0000259" key="3">
    <source>
        <dbReference type="Pfam" id="PF26079"/>
    </source>
</evidence>
<dbReference type="Pfam" id="PF26078">
    <property type="entry name" value="Baseplate_J_M"/>
    <property type="match status" value="1"/>
</dbReference>
<evidence type="ECO:0000259" key="2">
    <source>
        <dbReference type="Pfam" id="PF26078"/>
    </source>
</evidence>
<accession>A0A378UD35</accession>